<evidence type="ECO:0000256" key="5">
    <source>
        <dbReference type="ARBA" id="ARBA00022725"/>
    </source>
</evidence>
<keyword evidence="2" id="KW-1003">Cell membrane</keyword>
<dbReference type="GO" id="GO:0004984">
    <property type="term" value="F:olfactory receptor activity"/>
    <property type="evidence" value="ECO:0007669"/>
    <property type="project" value="InterPro"/>
</dbReference>
<feature type="transmembrane region" description="Helical" evidence="10">
    <location>
        <begin position="132"/>
        <end position="150"/>
    </location>
</feature>
<comment type="caution">
    <text evidence="10">Lacks conserved residue(s) required for the propagation of feature annotation.</text>
</comment>
<dbReference type="AlphaFoldDB" id="A0A1B3P5P6"/>
<keyword evidence="8 10" id="KW-0675">Receptor</keyword>
<evidence type="ECO:0000256" key="8">
    <source>
        <dbReference type="ARBA" id="ARBA00023170"/>
    </source>
</evidence>
<name>A0A1B3P5P6_EOGHI</name>
<dbReference type="PANTHER" id="PTHR21137">
    <property type="entry name" value="ODORANT RECEPTOR"/>
    <property type="match status" value="1"/>
</dbReference>
<keyword evidence="3 10" id="KW-0716">Sensory transduction</keyword>
<protein>
    <recommendedName>
        <fullName evidence="10">Odorant receptor</fullName>
    </recommendedName>
</protein>
<keyword evidence="6 10" id="KW-1133">Transmembrane helix</keyword>
<evidence type="ECO:0000256" key="3">
    <source>
        <dbReference type="ARBA" id="ARBA00022606"/>
    </source>
</evidence>
<sequence length="392" mass="45159">MKRTSLAGSSVAPHLRVLRRCGFCRQASTASARLRYTHTYQLFVLTVTTVYLIQEIIYAYQARNNMEMLARVMFLLLCHITSLAKQIVFYVDADRIDHLIIQFDDPMYNPEEASRRRLLAATATSARRLQRVYSNTAILTCILWIVFPIMQRLTGRTVYFAFWTTFDYNSSTIVFVATLLYSFYVTTLVGVANTTMDAFMGTILYQCKTQLRILRMDLEILPERAYDLKKHTNEPYEKALMRLFVNSIEHYEKISETAQLLQDIFGGAILVQFGVGGWILCMTAYKIVDLSLLSIEFASMILFTICILTELFLYCFYGNEVTVESDRLMSSLYAMQWLCTPVAFRRALVLAMERAKRPLRPVAGLIIPLSLETFVTILKSSYTFYAVLRQTK</sequence>
<keyword evidence="9 10" id="KW-0807">Transducer</keyword>
<evidence type="ECO:0000256" key="1">
    <source>
        <dbReference type="ARBA" id="ARBA00004651"/>
    </source>
</evidence>
<keyword evidence="7 10" id="KW-0472">Membrane</keyword>
<evidence type="ECO:0000256" key="2">
    <source>
        <dbReference type="ARBA" id="ARBA00022475"/>
    </source>
</evidence>
<evidence type="ECO:0000256" key="4">
    <source>
        <dbReference type="ARBA" id="ARBA00022692"/>
    </source>
</evidence>
<evidence type="ECO:0000256" key="7">
    <source>
        <dbReference type="ARBA" id="ARBA00023136"/>
    </source>
</evidence>
<feature type="transmembrane region" description="Helical" evidence="10">
    <location>
        <begin position="264"/>
        <end position="285"/>
    </location>
</feature>
<evidence type="ECO:0000313" key="11">
    <source>
        <dbReference type="EMBL" id="AOG12938.1"/>
    </source>
</evidence>
<evidence type="ECO:0000256" key="9">
    <source>
        <dbReference type="ARBA" id="ARBA00023224"/>
    </source>
</evidence>
<comment type="subcellular location">
    <subcellularLocation>
        <location evidence="1 10">Cell membrane</location>
        <topology evidence="1 10">Multi-pass membrane protein</topology>
    </subcellularLocation>
</comment>
<dbReference type="GO" id="GO:0007165">
    <property type="term" value="P:signal transduction"/>
    <property type="evidence" value="ECO:0007669"/>
    <property type="project" value="UniProtKB-KW"/>
</dbReference>
<keyword evidence="5 10" id="KW-0552">Olfaction</keyword>
<dbReference type="Pfam" id="PF02949">
    <property type="entry name" value="7tm_6"/>
    <property type="match status" value="1"/>
</dbReference>
<dbReference type="PANTHER" id="PTHR21137:SF35">
    <property type="entry name" value="ODORANT RECEPTOR 19A-RELATED"/>
    <property type="match status" value="1"/>
</dbReference>
<reference evidence="11" key="1">
    <citation type="journal article" date="2016" name="BMC Genomics">
        <title>Antennal transcriptome analysis and expression profiles of odorant binding proteins in Eogystia hippophaecolus (Lepidoptera: Cossidae).</title>
        <authorList>
            <person name="Hu P."/>
            <person name="Tao J."/>
            <person name="Cui M."/>
            <person name="Gao C."/>
            <person name="Lu P."/>
            <person name="Luo Y."/>
        </authorList>
    </citation>
    <scope>NUCLEOTIDE SEQUENCE</scope>
</reference>
<feature type="transmembrane region" description="Helical" evidence="10">
    <location>
        <begin position="72"/>
        <end position="91"/>
    </location>
</feature>
<organism evidence="11">
    <name type="scientific">Eogystia hippophaecolus</name>
    <name type="common">Moth</name>
    <name type="synonym">Holcocerus hippophaecolus</name>
    <dbReference type="NCBI Taxonomy" id="1206364"/>
    <lineage>
        <taxon>Eukaryota</taxon>
        <taxon>Metazoa</taxon>
        <taxon>Ecdysozoa</taxon>
        <taxon>Arthropoda</taxon>
        <taxon>Hexapoda</taxon>
        <taxon>Insecta</taxon>
        <taxon>Pterygota</taxon>
        <taxon>Neoptera</taxon>
        <taxon>Endopterygota</taxon>
        <taxon>Lepidoptera</taxon>
        <taxon>Glossata</taxon>
        <taxon>Ditrysia</taxon>
        <taxon>Cossoidea</taxon>
        <taxon>Cossidae</taxon>
        <taxon>Cossinae</taxon>
        <taxon>Eogystia</taxon>
    </lineage>
</organism>
<evidence type="ECO:0000256" key="10">
    <source>
        <dbReference type="RuleBase" id="RU351113"/>
    </source>
</evidence>
<feature type="transmembrane region" description="Helical" evidence="10">
    <location>
        <begin position="297"/>
        <end position="316"/>
    </location>
</feature>
<feature type="transmembrane region" description="Helical" evidence="10">
    <location>
        <begin position="170"/>
        <end position="192"/>
    </location>
</feature>
<accession>A0A1B3P5P6</accession>
<comment type="similarity">
    <text evidence="10">Belongs to the insect chemoreceptor superfamily. Heteromeric odorant receptor channel (TC 1.A.69) family.</text>
</comment>
<keyword evidence="4 10" id="KW-0812">Transmembrane</keyword>
<feature type="transmembrane region" description="Helical" evidence="10">
    <location>
        <begin position="42"/>
        <end position="60"/>
    </location>
</feature>
<dbReference type="InterPro" id="IPR004117">
    <property type="entry name" value="7tm6_olfct_rcpt"/>
</dbReference>
<evidence type="ECO:0000256" key="6">
    <source>
        <dbReference type="ARBA" id="ARBA00022989"/>
    </source>
</evidence>
<dbReference type="EMBL" id="KX655989">
    <property type="protein sequence ID" value="AOG12938.1"/>
    <property type="molecule type" value="mRNA"/>
</dbReference>
<proteinExistence type="evidence at transcript level"/>
<dbReference type="GO" id="GO:0005549">
    <property type="term" value="F:odorant binding"/>
    <property type="evidence" value="ECO:0007669"/>
    <property type="project" value="InterPro"/>
</dbReference>
<dbReference type="GO" id="GO:0005886">
    <property type="term" value="C:plasma membrane"/>
    <property type="evidence" value="ECO:0007669"/>
    <property type="project" value="UniProtKB-SubCell"/>
</dbReference>